<feature type="compositionally biased region" description="Polar residues" evidence="2">
    <location>
        <begin position="250"/>
        <end position="276"/>
    </location>
</feature>
<feature type="compositionally biased region" description="Polar residues" evidence="2">
    <location>
        <begin position="300"/>
        <end position="310"/>
    </location>
</feature>
<dbReference type="Proteomes" id="UP000694865">
    <property type="component" value="Unplaced"/>
</dbReference>
<protein>
    <submittedName>
        <fullName evidence="5">Zinc finger and BTB domain-containing protein 20-like</fullName>
    </submittedName>
</protein>
<name>A0ABM0MV31_SACKO</name>
<proteinExistence type="predicted"/>
<keyword evidence="4" id="KW-1185">Reference proteome</keyword>
<dbReference type="PANTHER" id="PTHR21446">
    <property type="entry name" value="DUF3504 DOMAIN-CONTAINING PROTEIN"/>
    <property type="match status" value="1"/>
</dbReference>
<feature type="compositionally biased region" description="Polar residues" evidence="2">
    <location>
        <begin position="230"/>
        <end position="243"/>
    </location>
</feature>
<evidence type="ECO:0000256" key="1">
    <source>
        <dbReference type="PROSITE-ProRule" id="PRU00042"/>
    </source>
</evidence>
<keyword evidence="1" id="KW-0479">Metal-binding</keyword>
<feature type="compositionally biased region" description="Polar residues" evidence="2">
    <location>
        <begin position="335"/>
        <end position="345"/>
    </location>
</feature>
<dbReference type="Gene3D" id="3.30.160.60">
    <property type="entry name" value="Classic Zinc Finger"/>
    <property type="match status" value="1"/>
</dbReference>
<dbReference type="PROSITE" id="PS00028">
    <property type="entry name" value="ZINC_FINGER_C2H2_1"/>
    <property type="match status" value="2"/>
</dbReference>
<sequence>MLFSHVNTGRESLRAMTTKTLDFGVDTNGREYVTIPSRLNKKDEYNDKVVLYAAPGFVKCPIRSFKKYMAKLNPDSELFWQRPKRVTFEITEECPVWYQDAPVGHNSLRTYIATLSSEADLSQGYTNQSVRLAAASLKEGKVTDSLASEVLSIIAPKQVQSVATQNNNGMVTLVLCNPGNQPGQVFTSNNAVRQSSSTQPSFMIQRPPQTTYHQAGNTRQLTALPNAPQFSTQSISHSLQQSEKYMPQQHVMSSSLQQNTASNQASMSSNGQQMIPTSIHPMVPQVKNTSRPTHGAIPSFSASFLPQATSIPPPSVSQQLNASNASQSDNASVSTTTRASQQKSNTVCTWVVNPHSNAVLPMNSKDKQPGTQPVLLNHQTQTEKVIMTNKGIQADLAAENHTARGNAHVSDTNLYKCDACGISFNNAMVHAMHQSLHAKEEPFQCSMCRKSFSNTVEFNGHIFSSHQ</sequence>
<dbReference type="PROSITE" id="PS50157">
    <property type="entry name" value="ZINC_FINGER_C2H2_2"/>
    <property type="match status" value="2"/>
</dbReference>
<dbReference type="SMART" id="SM00355">
    <property type="entry name" value="ZnF_C2H2"/>
    <property type="match status" value="2"/>
</dbReference>
<reference evidence="5" key="1">
    <citation type="submission" date="2025-08" db="UniProtKB">
        <authorList>
            <consortium name="RefSeq"/>
        </authorList>
    </citation>
    <scope>IDENTIFICATION</scope>
    <source>
        <tissue evidence="5">Testes</tissue>
    </source>
</reference>
<evidence type="ECO:0000313" key="5">
    <source>
        <dbReference type="RefSeq" id="XP_006823872.1"/>
    </source>
</evidence>
<feature type="domain" description="C2H2-type" evidence="3">
    <location>
        <begin position="415"/>
        <end position="442"/>
    </location>
</feature>
<dbReference type="RefSeq" id="XP_006823872.1">
    <property type="nucleotide sequence ID" value="XM_006823809.1"/>
</dbReference>
<organism evidence="4 5">
    <name type="scientific">Saccoglossus kowalevskii</name>
    <name type="common">Acorn worm</name>
    <dbReference type="NCBI Taxonomy" id="10224"/>
    <lineage>
        <taxon>Eukaryota</taxon>
        <taxon>Metazoa</taxon>
        <taxon>Hemichordata</taxon>
        <taxon>Enteropneusta</taxon>
        <taxon>Harrimaniidae</taxon>
        <taxon>Saccoglossus</taxon>
    </lineage>
</organism>
<dbReference type="SUPFAM" id="SSF57667">
    <property type="entry name" value="beta-beta-alpha zinc fingers"/>
    <property type="match status" value="1"/>
</dbReference>
<accession>A0ABM0MV31</accession>
<dbReference type="InterPro" id="IPR036236">
    <property type="entry name" value="Znf_C2H2_sf"/>
</dbReference>
<keyword evidence="1" id="KW-0863">Zinc-finger</keyword>
<evidence type="ECO:0000256" key="2">
    <source>
        <dbReference type="SAM" id="MobiDB-lite"/>
    </source>
</evidence>
<feature type="region of interest" description="Disordered" evidence="2">
    <location>
        <begin position="230"/>
        <end position="345"/>
    </location>
</feature>
<dbReference type="PANTHER" id="PTHR21446:SF12">
    <property type="entry name" value="POTASSIUM CHANNEL TETRAMERIZATION DOMAIN CONTAINING 1"/>
    <property type="match status" value="1"/>
</dbReference>
<keyword evidence="1" id="KW-0862">Zinc</keyword>
<dbReference type="GeneID" id="100367483"/>
<evidence type="ECO:0000259" key="3">
    <source>
        <dbReference type="PROSITE" id="PS50157"/>
    </source>
</evidence>
<feature type="compositionally biased region" description="Low complexity" evidence="2">
    <location>
        <begin position="316"/>
        <end position="334"/>
    </location>
</feature>
<gene>
    <name evidence="5" type="primary">LOC100367483</name>
</gene>
<evidence type="ECO:0000313" key="4">
    <source>
        <dbReference type="Proteomes" id="UP000694865"/>
    </source>
</evidence>
<dbReference type="InterPro" id="IPR052787">
    <property type="entry name" value="MAVS"/>
</dbReference>
<feature type="domain" description="C2H2-type" evidence="3">
    <location>
        <begin position="443"/>
        <end position="467"/>
    </location>
</feature>
<dbReference type="InterPro" id="IPR013087">
    <property type="entry name" value="Znf_C2H2_type"/>
</dbReference>